<dbReference type="Pfam" id="PF00037">
    <property type="entry name" value="Fer4"/>
    <property type="match status" value="1"/>
</dbReference>
<reference evidence="6" key="2">
    <citation type="submission" date="2015-02" db="EMBL/GenBank/DDBJ databases">
        <title>Complete Genome Sequence of Pelosinus fermentans JBW45.</title>
        <authorList>
            <person name="De Leon K.B."/>
            <person name="Utturkar S.M."/>
            <person name="Camilleri L.B."/>
            <person name="Arkin A.P."/>
            <person name="Fields M.W."/>
            <person name="Brown S.D."/>
            <person name="Wall J.D."/>
        </authorList>
    </citation>
    <scope>NUCLEOTIDE SEQUENCE [LARGE SCALE GENOMIC DNA]</scope>
    <source>
        <strain evidence="6">JBW45</strain>
    </source>
</reference>
<dbReference type="STRING" id="1192197.JBW_02496"/>
<proteinExistence type="predicted"/>
<feature type="domain" description="4Fe-4S ferredoxin-type" evidence="4">
    <location>
        <begin position="181"/>
        <end position="210"/>
    </location>
</feature>
<dbReference type="GO" id="GO:0051536">
    <property type="term" value="F:iron-sulfur cluster binding"/>
    <property type="evidence" value="ECO:0007669"/>
    <property type="project" value="UniProtKB-KW"/>
</dbReference>
<keyword evidence="3" id="KW-0411">Iron-sulfur</keyword>
<dbReference type="SUPFAM" id="SSF53920">
    <property type="entry name" value="Fe-only hydrogenase"/>
    <property type="match status" value="1"/>
</dbReference>
<dbReference type="AlphaFoldDB" id="A0A0C5QAI0"/>
<reference evidence="5 6" key="1">
    <citation type="journal article" date="2015" name="Genome Announc.">
        <title>Complete Genome Sequence of Pelosinus fermentans JBW45, a Member of a Remarkably Competitive Group of Negativicutes in the Firmicutes Phylum.</title>
        <authorList>
            <person name="De Leon K.B."/>
            <person name="Utturkar S.M."/>
            <person name="Camilleri L.B."/>
            <person name="Elias D.A."/>
            <person name="Arkin A.P."/>
            <person name="Fields M.W."/>
            <person name="Brown S.D."/>
            <person name="Wall J.D."/>
        </authorList>
    </citation>
    <scope>NUCLEOTIDE SEQUENCE [LARGE SCALE GENOMIC DNA]</scope>
    <source>
        <strain evidence="5 6">JBW45</strain>
    </source>
</reference>
<dbReference type="InterPro" id="IPR017900">
    <property type="entry name" value="4Fe4S_Fe_S_CS"/>
</dbReference>
<evidence type="ECO:0000313" key="6">
    <source>
        <dbReference type="Proteomes" id="UP000005361"/>
    </source>
</evidence>
<dbReference type="PANTHER" id="PTHR11615">
    <property type="entry name" value="NITRATE, FORMATE, IRON DEHYDROGENASE"/>
    <property type="match status" value="1"/>
</dbReference>
<dbReference type="OrthoDB" id="9798098at2"/>
<evidence type="ECO:0000313" key="5">
    <source>
        <dbReference type="EMBL" id="AJQ27841.1"/>
    </source>
</evidence>
<gene>
    <name evidence="5" type="ORF">JBW_02496</name>
</gene>
<dbReference type="InterPro" id="IPR004108">
    <property type="entry name" value="Fe_hydrogenase_lsu_C"/>
</dbReference>
<dbReference type="Proteomes" id="UP000005361">
    <property type="component" value="Chromosome"/>
</dbReference>
<accession>A0A0C5QAI0</accession>
<keyword evidence="2" id="KW-0408">Iron</keyword>
<dbReference type="GO" id="GO:0046872">
    <property type="term" value="F:metal ion binding"/>
    <property type="evidence" value="ECO:0007669"/>
    <property type="project" value="UniProtKB-KW"/>
</dbReference>
<sequence>MLQITEVVKIRRQVLSKIAKLTFDGELDKDNIVDILDNIVTEDGPRYRCCVHKERAVLKDRVRFIMSQPLNMGIAEAAQQALDGEIADMPIINIMPEACDQCPIDTFFITNACRNCVAHNCIASCPKKAISVVQNQAYIDKTRCVECGLCKKSCMYGAIVEITRPCERACDIGAIKADKERRAVINYEKCVQCGGCKVACPFGAITEQSFIVHIIQKIKAGNRVYGILAPAFISQFGVKVKPSQVIAAIKEVGFYDVREVSFGADIVTLEEAKEFTGTVPEEHSFMTTSCCPAFVGMVDKHLPELKEHVSTTVSPMVATAKVIKDADPEGVIVFIGPCLAKKVEARKYPDLIDYVLTFEEMDGIFSGAGIIPADILETEFTSTASRDGNAFARAGGVVQAVIDAAGKIAPDVIVRPHRADGLQNCKDALLQMKAGKIDANFFEGMACNGGCVGGPGILIDTRIGSKMVDKFADSSSMITALENQEAIDKSKKNLHWHNK</sequence>
<dbReference type="InterPro" id="IPR009016">
    <property type="entry name" value="Fe_hydrogenase"/>
</dbReference>
<dbReference type="HOGENOM" id="CLU_039046_0_1_9"/>
<organism evidence="5 6">
    <name type="scientific">Pelosinus fermentans JBW45</name>
    <dbReference type="NCBI Taxonomy" id="1192197"/>
    <lineage>
        <taxon>Bacteria</taxon>
        <taxon>Bacillati</taxon>
        <taxon>Bacillota</taxon>
        <taxon>Negativicutes</taxon>
        <taxon>Selenomonadales</taxon>
        <taxon>Sporomusaceae</taxon>
        <taxon>Pelosinus</taxon>
    </lineage>
</organism>
<feature type="domain" description="4Fe-4S ferredoxin-type" evidence="4">
    <location>
        <begin position="135"/>
        <end position="165"/>
    </location>
</feature>
<dbReference type="Gene3D" id="3.30.70.20">
    <property type="match status" value="2"/>
</dbReference>
<evidence type="ECO:0000256" key="2">
    <source>
        <dbReference type="ARBA" id="ARBA00023004"/>
    </source>
</evidence>
<dbReference type="NCBIfam" id="TIGR04105">
    <property type="entry name" value="FeFe_hydrog_B1"/>
    <property type="match status" value="1"/>
</dbReference>
<dbReference type="Gene3D" id="3.40.950.10">
    <property type="entry name" value="Fe-only Hydrogenase (Larger Subunit), Chain L, domain 3"/>
    <property type="match status" value="1"/>
</dbReference>
<dbReference type="SUPFAM" id="SSF54862">
    <property type="entry name" value="4Fe-4S ferredoxins"/>
    <property type="match status" value="1"/>
</dbReference>
<dbReference type="KEGG" id="pft:JBW_02496"/>
<dbReference type="InterPro" id="IPR017896">
    <property type="entry name" value="4Fe4S_Fe-S-bd"/>
</dbReference>
<evidence type="ECO:0000256" key="3">
    <source>
        <dbReference type="ARBA" id="ARBA00023014"/>
    </source>
</evidence>
<dbReference type="InterPro" id="IPR027631">
    <property type="entry name" value="Mono_FeFe_hydrog"/>
</dbReference>
<name>A0A0C5QAI0_9FIRM</name>
<evidence type="ECO:0000256" key="1">
    <source>
        <dbReference type="ARBA" id="ARBA00022723"/>
    </source>
</evidence>
<dbReference type="Pfam" id="PF02906">
    <property type="entry name" value="Fe_hyd_lg_C"/>
    <property type="match status" value="1"/>
</dbReference>
<dbReference type="PROSITE" id="PS00198">
    <property type="entry name" value="4FE4S_FER_1"/>
    <property type="match status" value="1"/>
</dbReference>
<dbReference type="RefSeq" id="WP_045820616.1">
    <property type="nucleotide sequence ID" value="NZ_CP010978.1"/>
</dbReference>
<dbReference type="EMBL" id="CP010978">
    <property type="protein sequence ID" value="AJQ27841.1"/>
    <property type="molecule type" value="Genomic_DNA"/>
</dbReference>
<evidence type="ECO:0000259" key="4">
    <source>
        <dbReference type="PROSITE" id="PS51379"/>
    </source>
</evidence>
<protein>
    <submittedName>
        <fullName evidence="5">Hydrogenase large subunit domain protein</fullName>
    </submittedName>
</protein>
<keyword evidence="1" id="KW-0479">Metal-binding</keyword>
<dbReference type="PROSITE" id="PS51379">
    <property type="entry name" value="4FE4S_FER_2"/>
    <property type="match status" value="2"/>
</dbReference>
<dbReference type="InterPro" id="IPR050340">
    <property type="entry name" value="Cytosolic_Fe-S_CAF"/>
</dbReference>